<accession>A0A016VGS1</accession>
<dbReference type="AlphaFoldDB" id="A0A016VGS1"/>
<dbReference type="Proteomes" id="UP000024635">
    <property type="component" value="Unassembled WGS sequence"/>
</dbReference>
<organism evidence="1 2">
    <name type="scientific">Ancylostoma ceylanicum</name>
    <dbReference type="NCBI Taxonomy" id="53326"/>
    <lineage>
        <taxon>Eukaryota</taxon>
        <taxon>Metazoa</taxon>
        <taxon>Ecdysozoa</taxon>
        <taxon>Nematoda</taxon>
        <taxon>Chromadorea</taxon>
        <taxon>Rhabditida</taxon>
        <taxon>Rhabditina</taxon>
        <taxon>Rhabditomorpha</taxon>
        <taxon>Strongyloidea</taxon>
        <taxon>Ancylostomatidae</taxon>
        <taxon>Ancylostomatinae</taxon>
        <taxon>Ancylostoma</taxon>
    </lineage>
</organism>
<gene>
    <name evidence="1" type="primary">Acey_s0010.g1027</name>
    <name evidence="1" type="ORF">Y032_0010g1027</name>
</gene>
<name>A0A016VGS1_9BILA</name>
<comment type="caution">
    <text evidence="1">The sequence shown here is derived from an EMBL/GenBank/DDBJ whole genome shotgun (WGS) entry which is preliminary data.</text>
</comment>
<evidence type="ECO:0000313" key="2">
    <source>
        <dbReference type="Proteomes" id="UP000024635"/>
    </source>
</evidence>
<evidence type="ECO:0000313" key="1">
    <source>
        <dbReference type="EMBL" id="EYC26222.1"/>
    </source>
</evidence>
<reference evidence="2" key="1">
    <citation type="journal article" date="2015" name="Nat. Genet.">
        <title>The genome and transcriptome of the zoonotic hookworm Ancylostoma ceylanicum identify infection-specific gene families.</title>
        <authorList>
            <person name="Schwarz E.M."/>
            <person name="Hu Y."/>
            <person name="Antoshechkin I."/>
            <person name="Miller M.M."/>
            <person name="Sternberg P.W."/>
            <person name="Aroian R.V."/>
        </authorList>
    </citation>
    <scope>NUCLEOTIDE SEQUENCE</scope>
    <source>
        <strain evidence="2">HY135</strain>
    </source>
</reference>
<keyword evidence="2" id="KW-1185">Reference proteome</keyword>
<dbReference type="EMBL" id="JARK01001346">
    <property type="protein sequence ID" value="EYC26222.1"/>
    <property type="molecule type" value="Genomic_DNA"/>
</dbReference>
<dbReference type="OrthoDB" id="6138683at2759"/>
<protein>
    <submittedName>
        <fullName evidence="1">Uncharacterized protein</fullName>
    </submittedName>
</protein>
<sequence>MVQLETHPKRRNKNDLIMVHKIVNGYTILHMTDFFTLQNSITLYCRFFGVVRCTGSRVESGLRLLVSGSDGKIALERFALASAGIFHMLHLGARWKHDDV</sequence>
<proteinExistence type="predicted"/>